<keyword evidence="3" id="KW-1185">Reference proteome</keyword>
<dbReference type="InterPro" id="IPR004119">
    <property type="entry name" value="EcKL"/>
</dbReference>
<reference evidence="3" key="1">
    <citation type="submission" date="2019-06" db="EMBL/GenBank/DDBJ databases">
        <authorList>
            <person name="Broberg M."/>
        </authorList>
    </citation>
    <scope>NUCLEOTIDE SEQUENCE [LARGE SCALE GENOMIC DNA]</scope>
</reference>
<dbReference type="EMBL" id="CABFNO020001547">
    <property type="protein sequence ID" value="CAG9998453.1"/>
    <property type="molecule type" value="Genomic_DNA"/>
</dbReference>
<name>A0A9N9YAB8_9HYPO</name>
<protein>
    <recommendedName>
        <fullName evidence="1">CHK kinase-like domain-containing protein</fullName>
    </recommendedName>
</protein>
<accession>A0A9N9YAB8</accession>
<dbReference type="PANTHER" id="PTHR11012">
    <property type="entry name" value="PROTEIN KINASE-LIKE DOMAIN-CONTAINING"/>
    <property type="match status" value="1"/>
</dbReference>
<organism evidence="2 3">
    <name type="scientific">Clonostachys byssicola</name>
    <dbReference type="NCBI Taxonomy" id="160290"/>
    <lineage>
        <taxon>Eukaryota</taxon>
        <taxon>Fungi</taxon>
        <taxon>Dikarya</taxon>
        <taxon>Ascomycota</taxon>
        <taxon>Pezizomycotina</taxon>
        <taxon>Sordariomycetes</taxon>
        <taxon>Hypocreomycetidae</taxon>
        <taxon>Hypocreales</taxon>
        <taxon>Bionectriaceae</taxon>
        <taxon>Clonostachys</taxon>
    </lineage>
</organism>
<dbReference type="OrthoDB" id="191037at2759"/>
<evidence type="ECO:0000259" key="1">
    <source>
        <dbReference type="SMART" id="SM00587"/>
    </source>
</evidence>
<dbReference type="InterPro" id="IPR011009">
    <property type="entry name" value="Kinase-like_dom_sf"/>
</dbReference>
<evidence type="ECO:0000313" key="3">
    <source>
        <dbReference type="Proteomes" id="UP000754883"/>
    </source>
</evidence>
<comment type="caution">
    <text evidence="2">The sequence shown here is derived from an EMBL/GenBank/DDBJ whole genome shotgun (WGS) entry which is preliminary data.</text>
</comment>
<dbReference type="Proteomes" id="UP000754883">
    <property type="component" value="Unassembled WGS sequence"/>
</dbReference>
<dbReference type="Gene3D" id="3.90.1200.10">
    <property type="match status" value="1"/>
</dbReference>
<reference evidence="2 3" key="2">
    <citation type="submission" date="2021-10" db="EMBL/GenBank/DDBJ databases">
        <authorList>
            <person name="Piombo E."/>
        </authorList>
    </citation>
    <scope>NUCLEOTIDE SEQUENCE [LARGE SCALE GENOMIC DNA]</scope>
</reference>
<sequence length="361" mass="40706">MTTITTSADAPVAKALPIVPEEVTKEWLAEVLGLKIKSVELTDAIHGTASKVFFTITYDESETAVEKPEKICIKGGFNPSLTAAIPLLIDIYRREALFFANIAPKLTSMHLVKSWWAGEDERQGLVIMEDLSKKNYTFGKVKEPWTPDMVKKALEELAVLHGTTWNQGPKDYPWLKSHYDEAVLGMLPAINYGQFVIDPERPPLPEPMRDQARVEAMLKKHFANRNPKFMCVIHGDCHIMNASVSPQGQIGLVDWQMLDSGGCFHDVAYFITGSLTVEDRRAHEMDLLQHYLDMLYKYGGPKLSAKDEDVIHEYTKSVFSGIGWIVATTQMQPIEILYPMIERYVVGIEDHKVVDLLESLP</sequence>
<dbReference type="SUPFAM" id="SSF56112">
    <property type="entry name" value="Protein kinase-like (PK-like)"/>
    <property type="match status" value="1"/>
</dbReference>
<feature type="domain" description="CHK kinase-like" evidence="1">
    <location>
        <begin position="126"/>
        <end position="301"/>
    </location>
</feature>
<dbReference type="InterPro" id="IPR015897">
    <property type="entry name" value="CHK_kinase-like"/>
</dbReference>
<evidence type="ECO:0000313" key="2">
    <source>
        <dbReference type="EMBL" id="CAG9998453.1"/>
    </source>
</evidence>
<gene>
    <name evidence="2" type="ORF">CBYS24578_00015173</name>
</gene>
<proteinExistence type="predicted"/>
<dbReference type="Pfam" id="PF02958">
    <property type="entry name" value="EcKL"/>
    <property type="match status" value="2"/>
</dbReference>
<dbReference type="AlphaFoldDB" id="A0A9N9YAB8"/>
<dbReference type="PANTHER" id="PTHR11012:SF30">
    <property type="entry name" value="PROTEIN KINASE-LIKE DOMAIN-CONTAINING"/>
    <property type="match status" value="1"/>
</dbReference>
<dbReference type="SMART" id="SM00587">
    <property type="entry name" value="CHK"/>
    <property type="match status" value="1"/>
</dbReference>